<evidence type="ECO:0000256" key="3">
    <source>
        <dbReference type="ARBA" id="ARBA00022853"/>
    </source>
</evidence>
<comment type="similarity">
    <text evidence="2">Belongs to the EAF7 family.</text>
</comment>
<evidence type="ECO:0000313" key="9">
    <source>
        <dbReference type="EMBL" id="KAL2049636.1"/>
    </source>
</evidence>
<keyword evidence="4" id="KW-0805">Transcription regulation</keyword>
<evidence type="ECO:0000256" key="6">
    <source>
        <dbReference type="ARBA" id="ARBA00023242"/>
    </source>
</evidence>
<evidence type="ECO:0008006" key="11">
    <source>
        <dbReference type="Google" id="ProtNLM"/>
    </source>
</evidence>
<evidence type="ECO:0000256" key="8">
    <source>
        <dbReference type="SAM" id="MobiDB-lite"/>
    </source>
</evidence>
<evidence type="ECO:0000256" key="5">
    <source>
        <dbReference type="ARBA" id="ARBA00023163"/>
    </source>
</evidence>
<feature type="compositionally biased region" description="Basic residues" evidence="8">
    <location>
        <begin position="1"/>
        <end position="10"/>
    </location>
</feature>
<comment type="function">
    <text evidence="7">Component of the NuA4 histone acetyltransferase complex which is involved in transcriptional activation of selected genes principally by acetylation of nucleosomal histone H4 and H2A. The NuA4 complex is also involved in DNA repair.</text>
</comment>
<dbReference type="EMBL" id="JBHFEH010000060">
    <property type="protein sequence ID" value="KAL2049636.1"/>
    <property type="molecule type" value="Genomic_DNA"/>
</dbReference>
<keyword evidence="3" id="KW-0156">Chromatin regulator</keyword>
<gene>
    <name evidence="9" type="ORF">ABVK25_010096</name>
</gene>
<feature type="region of interest" description="Disordered" evidence="8">
    <location>
        <begin position="172"/>
        <end position="272"/>
    </location>
</feature>
<accession>A0ABR4AY68</accession>
<comment type="caution">
    <text evidence="9">The sequence shown here is derived from an EMBL/GenBank/DDBJ whole genome shotgun (WGS) entry which is preliminary data.</text>
</comment>
<keyword evidence="5" id="KW-0804">Transcription</keyword>
<reference evidence="9 10" key="1">
    <citation type="submission" date="2024-09" db="EMBL/GenBank/DDBJ databases">
        <title>Rethinking Asexuality: The Enigmatic Case of Functional Sexual Genes in Lepraria (Stereocaulaceae).</title>
        <authorList>
            <person name="Doellman M."/>
            <person name="Sun Y."/>
            <person name="Barcenas-Pena A."/>
            <person name="Lumbsch H.T."/>
            <person name="Grewe F."/>
        </authorList>
    </citation>
    <scope>NUCLEOTIDE SEQUENCE [LARGE SCALE GENOMIC DNA]</scope>
    <source>
        <strain evidence="9 10">Grewe 0041</strain>
    </source>
</reference>
<comment type="subcellular location">
    <subcellularLocation>
        <location evidence="1">Nucleus</location>
    </subcellularLocation>
</comment>
<proteinExistence type="inferred from homology"/>
<evidence type="ECO:0000256" key="2">
    <source>
        <dbReference type="ARBA" id="ARBA00007117"/>
    </source>
</evidence>
<feature type="region of interest" description="Disordered" evidence="8">
    <location>
        <begin position="1"/>
        <end position="32"/>
    </location>
</feature>
<evidence type="ECO:0000313" key="10">
    <source>
        <dbReference type="Proteomes" id="UP001590951"/>
    </source>
</evidence>
<evidence type="ECO:0000256" key="7">
    <source>
        <dbReference type="ARBA" id="ARBA00025178"/>
    </source>
</evidence>
<evidence type="ECO:0000256" key="4">
    <source>
        <dbReference type="ARBA" id="ARBA00023015"/>
    </source>
</evidence>
<dbReference type="Proteomes" id="UP001590951">
    <property type="component" value="Unassembled WGS sequence"/>
</dbReference>
<dbReference type="Pfam" id="PF07904">
    <property type="entry name" value="Eaf7"/>
    <property type="match status" value="1"/>
</dbReference>
<dbReference type="PANTHER" id="PTHR13581">
    <property type="entry name" value="MRG-BINDING PROTEIN"/>
    <property type="match status" value="1"/>
</dbReference>
<dbReference type="InterPro" id="IPR012423">
    <property type="entry name" value="Eaf7/MRGBP"/>
</dbReference>
<dbReference type="PANTHER" id="PTHR13581:SF5">
    <property type="entry name" value="MRG_MORF4L-BINDING PROTEIN"/>
    <property type="match status" value="1"/>
</dbReference>
<feature type="compositionally biased region" description="Acidic residues" evidence="8">
    <location>
        <begin position="229"/>
        <end position="249"/>
    </location>
</feature>
<evidence type="ECO:0000256" key="1">
    <source>
        <dbReference type="ARBA" id="ARBA00004123"/>
    </source>
</evidence>
<protein>
    <recommendedName>
        <fullName evidence="11">CT20-domain-containing protein</fullName>
    </recommendedName>
</protein>
<keyword evidence="10" id="KW-1185">Reference proteome</keyword>
<name>A0ABR4AY68_9LECA</name>
<keyword evidence="6" id="KW-0539">Nucleus</keyword>
<sequence length="272" mass="30012">MPPKKKAPRAARHDSIPSGDAAEQATDDVPTPAVVEPAKENVAMSDAWTDEQETSLYKGMIRWKPVGMHKHFRMMSISENLRNHGYNGYASQKYSHTRIPGIWEKLGTLYNLEALDIREDAMGESFYPFSLPDDEYWDMKFAKRINPEGSQSPPSMPHLLSGPSLEDIRSVRRHSTVEDTDDPRSSPASAYGQKGGRSTRASKGTRTSHLAEVSTLRGGSGNKASPDQGTEDEQKDEEEDGNAMDEDEADGKAKTSKTGVGKGSTRRSGRKR</sequence>
<organism evidence="9 10">
    <name type="scientific">Lepraria finkii</name>
    <dbReference type="NCBI Taxonomy" id="1340010"/>
    <lineage>
        <taxon>Eukaryota</taxon>
        <taxon>Fungi</taxon>
        <taxon>Dikarya</taxon>
        <taxon>Ascomycota</taxon>
        <taxon>Pezizomycotina</taxon>
        <taxon>Lecanoromycetes</taxon>
        <taxon>OSLEUM clade</taxon>
        <taxon>Lecanoromycetidae</taxon>
        <taxon>Lecanorales</taxon>
        <taxon>Lecanorineae</taxon>
        <taxon>Stereocaulaceae</taxon>
        <taxon>Lepraria</taxon>
    </lineage>
</organism>
<feature type="compositionally biased region" description="Polar residues" evidence="8">
    <location>
        <begin position="199"/>
        <end position="208"/>
    </location>
</feature>